<feature type="transmembrane region" description="Helical" evidence="1">
    <location>
        <begin position="105"/>
        <end position="122"/>
    </location>
</feature>
<comment type="caution">
    <text evidence="2">The sequence shown here is derived from an EMBL/GenBank/DDBJ whole genome shotgun (WGS) entry which is preliminary data.</text>
</comment>
<gene>
    <name evidence="2" type="ORF">MATL_G00219220</name>
</gene>
<keyword evidence="1" id="KW-0472">Membrane</keyword>
<dbReference type="Proteomes" id="UP001046870">
    <property type="component" value="Chromosome 19"/>
</dbReference>
<organism evidence="2 3">
    <name type="scientific">Megalops atlanticus</name>
    <name type="common">Tarpon</name>
    <name type="synonym">Clupea gigantea</name>
    <dbReference type="NCBI Taxonomy" id="7932"/>
    <lineage>
        <taxon>Eukaryota</taxon>
        <taxon>Metazoa</taxon>
        <taxon>Chordata</taxon>
        <taxon>Craniata</taxon>
        <taxon>Vertebrata</taxon>
        <taxon>Euteleostomi</taxon>
        <taxon>Actinopterygii</taxon>
        <taxon>Neopterygii</taxon>
        <taxon>Teleostei</taxon>
        <taxon>Elopiformes</taxon>
        <taxon>Megalopidae</taxon>
        <taxon>Megalops</taxon>
    </lineage>
</organism>
<feature type="transmembrane region" description="Helical" evidence="1">
    <location>
        <begin position="142"/>
        <end position="165"/>
    </location>
</feature>
<proteinExistence type="predicted"/>
<reference evidence="2" key="1">
    <citation type="submission" date="2021-01" db="EMBL/GenBank/DDBJ databases">
        <authorList>
            <person name="Zahm M."/>
            <person name="Roques C."/>
            <person name="Cabau C."/>
            <person name="Klopp C."/>
            <person name="Donnadieu C."/>
            <person name="Jouanno E."/>
            <person name="Lampietro C."/>
            <person name="Louis A."/>
            <person name="Herpin A."/>
            <person name="Echchiki A."/>
            <person name="Berthelot C."/>
            <person name="Parey E."/>
            <person name="Roest-Crollius H."/>
            <person name="Braasch I."/>
            <person name="Postlethwait J."/>
            <person name="Bobe J."/>
            <person name="Montfort J."/>
            <person name="Bouchez O."/>
            <person name="Begum T."/>
            <person name="Mejri S."/>
            <person name="Adams A."/>
            <person name="Chen W.-J."/>
            <person name="Guiguen Y."/>
        </authorList>
    </citation>
    <scope>NUCLEOTIDE SEQUENCE</scope>
    <source>
        <strain evidence="2">YG-15Mar2019-1</strain>
        <tissue evidence="2">Brain</tissue>
    </source>
</reference>
<dbReference type="EMBL" id="JAFDVH010000019">
    <property type="protein sequence ID" value="KAG7460223.1"/>
    <property type="molecule type" value="Genomic_DNA"/>
</dbReference>
<evidence type="ECO:0000256" key="1">
    <source>
        <dbReference type="SAM" id="Phobius"/>
    </source>
</evidence>
<dbReference type="OrthoDB" id="6157510at2759"/>
<dbReference type="AlphaFoldDB" id="A0A9D3SXJ1"/>
<dbReference type="InterPro" id="IPR040350">
    <property type="entry name" value="TMEM272"/>
</dbReference>
<keyword evidence="1" id="KW-1133">Transmembrane helix</keyword>
<protein>
    <submittedName>
        <fullName evidence="2">Uncharacterized protein</fullName>
    </submittedName>
</protein>
<keyword evidence="1" id="KW-0812">Transmembrane</keyword>
<dbReference type="PANTHER" id="PTHR33444:SF12">
    <property type="entry name" value="TRANSMEMBRANE PROTEIN 272"/>
    <property type="match status" value="1"/>
</dbReference>
<sequence>MQNQWNPQHQQNVPEMQIPADHLVRGSVFIASWILTAIFIFVWASFSFVQVTMGTLYLLDCPCQPLLPVFLIVSGGVELAFHFMCRPKRPRQEVFPFQLNIWGKLLSAFHICWFLAGNVWVFSMSTPSSTPGDPKYCDRKLYLFSVCAIVLTYIFVALMLMSFCAQVCGCLSFSRAAFLPNRQQRHEQHWRGPA</sequence>
<evidence type="ECO:0000313" key="3">
    <source>
        <dbReference type="Proteomes" id="UP001046870"/>
    </source>
</evidence>
<dbReference type="PANTHER" id="PTHR33444">
    <property type="entry name" value="SI:DKEY-19B23.12-RELATED"/>
    <property type="match status" value="1"/>
</dbReference>
<feature type="transmembrane region" description="Helical" evidence="1">
    <location>
        <begin position="66"/>
        <end position="84"/>
    </location>
</feature>
<feature type="transmembrane region" description="Helical" evidence="1">
    <location>
        <begin position="26"/>
        <end position="46"/>
    </location>
</feature>
<evidence type="ECO:0000313" key="2">
    <source>
        <dbReference type="EMBL" id="KAG7460223.1"/>
    </source>
</evidence>
<keyword evidence="3" id="KW-1185">Reference proteome</keyword>
<name>A0A9D3SXJ1_MEGAT</name>
<accession>A0A9D3SXJ1</accession>